<dbReference type="EMBL" id="LOHG01000016">
    <property type="protein sequence ID" value="MCI8211994.1"/>
    <property type="molecule type" value="Genomic_DNA"/>
</dbReference>
<protein>
    <recommendedName>
        <fullName evidence="3">Saccharopine dehydrogenase NADP binding domain-containing protein</fullName>
    </recommendedName>
</protein>
<evidence type="ECO:0000313" key="2">
    <source>
        <dbReference type="Proteomes" id="UP001320513"/>
    </source>
</evidence>
<name>A0ABS9ZN52_9PSED</name>
<evidence type="ECO:0000313" key="1">
    <source>
        <dbReference type="EMBL" id="MCI8211994.1"/>
    </source>
</evidence>
<evidence type="ECO:0008006" key="3">
    <source>
        <dbReference type="Google" id="ProtNLM"/>
    </source>
</evidence>
<proteinExistence type="predicted"/>
<accession>A0ABS9ZN52</accession>
<gene>
    <name evidence="1" type="ORF">AUC61_20890</name>
</gene>
<dbReference type="Proteomes" id="UP001320513">
    <property type="component" value="Unassembled WGS sequence"/>
</dbReference>
<reference evidence="1 2" key="1">
    <citation type="submission" date="2015-12" db="EMBL/GenBank/DDBJ databases">
        <title>Phylogenomics in the description of a new species in the Pseudomonas syringae group.</title>
        <authorList>
            <person name="Busquets A."/>
            <person name="Gomila M."/>
            <person name="Beiki F."/>
            <person name="Rahimian H."/>
            <person name="Mulet M."/>
            <person name="Sanchez D."/>
            <person name="Garcia-Valdes E."/>
            <person name="Lalucat J."/>
        </authorList>
    </citation>
    <scope>NUCLEOTIDE SEQUENCE [LARGE SCALE GENOMIC DNA]</scope>
    <source>
        <strain evidence="1 2">S25</strain>
    </source>
</reference>
<keyword evidence="2" id="KW-1185">Reference proteome</keyword>
<dbReference type="RefSeq" id="WP_243248072.1">
    <property type="nucleotide sequence ID" value="NZ_LOHG01000016.1"/>
</dbReference>
<comment type="caution">
    <text evidence="1">The sequence shown here is derived from an EMBL/GenBank/DDBJ whole genome shotgun (WGS) entry which is preliminary data.</text>
</comment>
<organism evidence="1 2">
    <name type="scientific">Pseudomonas maioricensis</name>
    <dbReference type="NCBI Taxonomy" id="1766623"/>
    <lineage>
        <taxon>Bacteria</taxon>
        <taxon>Pseudomonadati</taxon>
        <taxon>Pseudomonadota</taxon>
        <taxon>Gammaproteobacteria</taxon>
        <taxon>Pseudomonadales</taxon>
        <taxon>Pseudomonadaceae</taxon>
        <taxon>Pseudomonas</taxon>
    </lineage>
</organism>
<sequence>MERKRLMLVGGGDLCLQILKMLVPRDGFIFYVAGRDIEKITRSCNFLRLGCLQMGGGTCTVYPVAMDLAEGNIEENAGIIHRIRPDVIFNSASLQSWRVITQLSSVHYQALDRARFGPWLPMHLAPAYELMRAIKHSGLKVFTVNAAFPDAVNVVLDKVGMAPDTGIGGVANLVPAIRLSIARLALRTPENVQVRLVAQQGFCHQVARAGLPPDAQYRLTYWVDNRECTGEFDDEVIFKAVCTHFRSLGGVDINFFNAISAIRLLESLHAEHEIITHAPSPNGLPGGYPVRVGMGQVMLALPYGVSRGDAIAVNQAGQRQDGIRAIGADGSVSFESENMEIIESLLGFAVSHMKLHDVHQCAAELGRKYNDFASAVSDGRISR</sequence>